<evidence type="ECO:0000313" key="2">
    <source>
        <dbReference type="Proteomes" id="UP000245626"/>
    </source>
</evidence>
<name>A0ACD0NQT5_9BASI</name>
<sequence>MTAFFFFLLALDWLSLKFPGDTKLEKDFEKQALDEAESRKSERRRFVEPVMKVLSPPCDFCLRNMSVMFTPSFILIPARELIPGKEIGLLTAWFTISQVLGYVFPVLLHKLLTWVSGQAGEIREKRREMKKEKRMHQRRPSNATLAGAEIDKRMSFSGGHRLGSIATGLSGLTAVVTAPVTHLSLGGLRYNDERNQLTRVQVETARQQGDPAVATPAEIASLTGSPLINVNFFQPHQHFPRHHHHHHHHQMTRGRSATRNESPQRFGSAFSPRPRSSSPRARSLGPVSVNTSPALEQTISLSPFRFNFSNVAMERANTAPPSRIAFKENLETAAYHRAVEDSGEVTVAPTPRISFGIEEIGPSEDVRRGRSLASPSAAPLASPLASPLNEYSLGASSASRRPSVTFGSENAASPSTTSVSRRPSLLPIDPSTRRGSRCSDITMNSRAEDGAMATKNSLKENSTSENTPRMEDEERSIQASSMSYRPDAVERLSEWMADLITPMIYLTLFLVGIPLFYLIDFPLPLFLGVNLLTFLAAITIVPPKVRRYLHPILSTSVATVLILWAFGEIKNLTLKETLAYYSHDAKYTVLWDLKGYKGPVPGAGDVLFSTLDAGIVALAIPMYRYRRDLAENFTKMMVVLLPCASLSLFVWPLIGRLFGLDPIRSLAFSARFMSTPLAIEMANNVGADESITVILVVVTGIIAAILKEPFFKMMRVSMDDHICVGVTMGSTSGAIGASSLIYKPRVMAVASLAFVLFGAILLIAAAIPPVVDIVRNLAGA</sequence>
<reference evidence="1 2" key="1">
    <citation type="journal article" date="2018" name="Mol. Biol. Evol.">
        <title>Broad Genomic Sampling Reveals a Smut Pathogenic Ancestry of the Fungal Clade Ustilaginomycotina.</title>
        <authorList>
            <person name="Kijpornyongpan T."/>
            <person name="Mondo S.J."/>
            <person name="Barry K."/>
            <person name="Sandor L."/>
            <person name="Lee J."/>
            <person name="Lipzen A."/>
            <person name="Pangilinan J."/>
            <person name="LaButti K."/>
            <person name="Hainaut M."/>
            <person name="Henrissat B."/>
            <person name="Grigoriev I.V."/>
            <person name="Spatafora J.W."/>
            <person name="Aime M.C."/>
        </authorList>
    </citation>
    <scope>NUCLEOTIDE SEQUENCE [LARGE SCALE GENOMIC DNA]</scope>
    <source>
        <strain evidence="1 2">SA 807</strain>
    </source>
</reference>
<keyword evidence="2" id="KW-1185">Reference proteome</keyword>
<gene>
    <name evidence="1" type="ORF">IE53DRAFT_389699</name>
</gene>
<dbReference type="Proteomes" id="UP000245626">
    <property type="component" value="Unassembled WGS sequence"/>
</dbReference>
<organism evidence="1 2">
    <name type="scientific">Violaceomyces palustris</name>
    <dbReference type="NCBI Taxonomy" id="1673888"/>
    <lineage>
        <taxon>Eukaryota</taxon>
        <taxon>Fungi</taxon>
        <taxon>Dikarya</taxon>
        <taxon>Basidiomycota</taxon>
        <taxon>Ustilaginomycotina</taxon>
        <taxon>Ustilaginomycetes</taxon>
        <taxon>Violaceomycetales</taxon>
        <taxon>Violaceomycetaceae</taxon>
        <taxon>Violaceomyces</taxon>
    </lineage>
</organism>
<accession>A0ACD0NQT5</accession>
<dbReference type="EMBL" id="KZ820265">
    <property type="protein sequence ID" value="PWN48120.1"/>
    <property type="molecule type" value="Genomic_DNA"/>
</dbReference>
<proteinExistence type="predicted"/>
<evidence type="ECO:0000313" key="1">
    <source>
        <dbReference type="EMBL" id="PWN48120.1"/>
    </source>
</evidence>
<protein>
    <submittedName>
        <fullName evidence="1">Uncharacterized protein</fullName>
    </submittedName>
</protein>